<dbReference type="InterPro" id="IPR014026">
    <property type="entry name" value="UDP-Glc/GDP-Man_DH_dimer"/>
</dbReference>
<evidence type="ECO:0000313" key="14">
    <source>
        <dbReference type="Proteomes" id="UP000199400"/>
    </source>
</evidence>
<evidence type="ECO:0000256" key="3">
    <source>
        <dbReference type="ARBA" id="ARBA00012954"/>
    </source>
</evidence>
<dbReference type="InterPro" id="IPR036291">
    <property type="entry name" value="NAD(P)-bd_dom_sf"/>
</dbReference>
<feature type="binding site" evidence="11">
    <location>
        <position position="329"/>
    </location>
    <ligand>
        <name>NAD(+)</name>
        <dbReference type="ChEBI" id="CHEBI:57540"/>
    </ligand>
</feature>
<dbReference type="PIRSF" id="PIRSF500134">
    <property type="entry name" value="UDPglc_DH_bac"/>
    <property type="match status" value="1"/>
</dbReference>
<dbReference type="GO" id="GO:0051287">
    <property type="term" value="F:NAD binding"/>
    <property type="evidence" value="ECO:0007669"/>
    <property type="project" value="InterPro"/>
</dbReference>
<evidence type="ECO:0000256" key="11">
    <source>
        <dbReference type="PIRSR" id="PIRSR500134-3"/>
    </source>
</evidence>
<feature type="binding site" evidence="11">
    <location>
        <position position="35"/>
    </location>
    <ligand>
        <name>NAD(+)</name>
        <dbReference type="ChEBI" id="CHEBI:57540"/>
    </ligand>
</feature>
<proteinExistence type="inferred from homology"/>
<dbReference type="GO" id="GO:0006065">
    <property type="term" value="P:UDP-glucuronate biosynthetic process"/>
    <property type="evidence" value="ECO:0007669"/>
    <property type="project" value="UniProtKB-UniPathway"/>
</dbReference>
<sequence length="436" mass="47364">MKLSVIGTGYVGLVAAAVFADYGNDVLCADIDAAKIDSIKAGKLPIFEPGLEPLVEHNIQAGRLRFTTSNAEAAVHGDVVFLAVGTPTAADGSADLSYLYQAASEIGRHITRPTIIVDKSTVPVGTAERIARIVGEQTRVPFTVVSNPEFLKEGAAVDDFMHPDRVIVGTDDAHAREVLHRLYQPFCRTSDRILFMDARSAELTKYACNAYLAARISFMNDMANLADALGADIELVRRGMGSDPRIGNKFLYPGVGYGGSCFPKDIRALLTTAREFGHSLEIVASAERINEAQKLVIVRKLRQRLGGDLAGKTFAVWGLSFKPNTDDVREAPALKIVRTLVGDGARLRLHDPEAGKNFVAGLPPHIAAACTLTADPYDAAEGAHALILATEWREYRSPDFERLRRIMAGPLLLDGRNQWDRQHVEALGFQYAGIGR</sequence>
<dbReference type="STRING" id="54.SAMN02745121_05046"/>
<evidence type="ECO:0000256" key="2">
    <source>
        <dbReference type="ARBA" id="ARBA00006601"/>
    </source>
</evidence>
<dbReference type="EMBL" id="FOMX01000017">
    <property type="protein sequence ID" value="SFE65820.1"/>
    <property type="molecule type" value="Genomic_DNA"/>
</dbReference>
<dbReference type="InterPro" id="IPR001732">
    <property type="entry name" value="UDP-Glc/GDP-Man_DH_N"/>
</dbReference>
<evidence type="ECO:0000256" key="5">
    <source>
        <dbReference type="ARBA" id="ARBA00023002"/>
    </source>
</evidence>
<evidence type="ECO:0000256" key="7">
    <source>
        <dbReference type="ARBA" id="ARBA00047473"/>
    </source>
</evidence>
<evidence type="ECO:0000256" key="9">
    <source>
        <dbReference type="PIRSR" id="PIRSR500134-1"/>
    </source>
</evidence>
<dbReference type="UniPathway" id="UPA00038">
    <property type="reaction ID" value="UER00491"/>
</dbReference>
<dbReference type="Proteomes" id="UP000199400">
    <property type="component" value="Unassembled WGS sequence"/>
</dbReference>
<evidence type="ECO:0000256" key="10">
    <source>
        <dbReference type="PIRSR" id="PIRSR500134-2"/>
    </source>
</evidence>
<dbReference type="SUPFAM" id="SSF52413">
    <property type="entry name" value="UDP-glucose/GDP-mannose dehydrogenase C-terminal domain"/>
    <property type="match status" value="1"/>
</dbReference>
<keyword evidence="6 8" id="KW-0520">NAD</keyword>
<dbReference type="PANTHER" id="PTHR43750:SF3">
    <property type="entry name" value="UDP-GLUCOSE 6-DEHYDROGENASE TUAD"/>
    <property type="match status" value="1"/>
</dbReference>
<dbReference type="InterPro" id="IPR036220">
    <property type="entry name" value="UDP-Glc/GDP-Man_DH_C_sf"/>
</dbReference>
<feature type="binding site" evidence="10">
    <location>
        <position position="322"/>
    </location>
    <ligand>
        <name>substrate</name>
    </ligand>
</feature>
<evidence type="ECO:0000256" key="4">
    <source>
        <dbReference type="ARBA" id="ARBA00015132"/>
    </source>
</evidence>
<dbReference type="EC" id="1.1.1.22" evidence="3 8"/>
<evidence type="ECO:0000256" key="1">
    <source>
        <dbReference type="ARBA" id="ARBA00004701"/>
    </source>
</evidence>
<gene>
    <name evidence="13" type="ORF">SAMN02745121_05046</name>
</gene>
<keyword evidence="5 8" id="KW-0560">Oxidoreductase</keyword>
<feature type="binding site" evidence="11">
    <location>
        <position position="264"/>
    </location>
    <ligand>
        <name>NAD(+)</name>
        <dbReference type="ChEBI" id="CHEBI:57540"/>
    </ligand>
</feature>
<dbReference type="SUPFAM" id="SSF51735">
    <property type="entry name" value="NAD(P)-binding Rossmann-fold domains"/>
    <property type="match status" value="1"/>
</dbReference>
<feature type="binding site" evidence="10">
    <location>
        <position position="205"/>
    </location>
    <ligand>
        <name>substrate</name>
    </ligand>
</feature>
<evidence type="ECO:0000259" key="12">
    <source>
        <dbReference type="SMART" id="SM00984"/>
    </source>
</evidence>
<evidence type="ECO:0000256" key="8">
    <source>
        <dbReference type="PIRNR" id="PIRNR000124"/>
    </source>
</evidence>
<evidence type="ECO:0000313" key="13">
    <source>
        <dbReference type="EMBL" id="SFE65820.1"/>
    </source>
</evidence>
<dbReference type="OrthoDB" id="9803238at2"/>
<dbReference type="InterPro" id="IPR017476">
    <property type="entry name" value="UDP-Glc/GDP-Man"/>
</dbReference>
<dbReference type="Gene3D" id="1.20.5.100">
    <property type="entry name" value="Cytochrome c1, transmembrane anchor, C-terminal"/>
    <property type="match status" value="1"/>
</dbReference>
<dbReference type="Gene3D" id="3.40.50.720">
    <property type="entry name" value="NAD(P)-binding Rossmann-like Domain"/>
    <property type="match status" value="2"/>
</dbReference>
<feature type="binding site" evidence="11">
    <location>
        <position position="153"/>
    </location>
    <ligand>
        <name>NAD(+)</name>
        <dbReference type="ChEBI" id="CHEBI:57540"/>
    </ligand>
</feature>
<dbReference type="Pfam" id="PF00984">
    <property type="entry name" value="UDPG_MGDP_dh"/>
    <property type="match status" value="1"/>
</dbReference>
<feature type="domain" description="UDP-glucose/GDP-mannose dehydrogenase C-terminal" evidence="12">
    <location>
        <begin position="315"/>
        <end position="421"/>
    </location>
</feature>
<feature type="binding site" evidence="11">
    <location>
        <position position="121"/>
    </location>
    <ligand>
        <name>NAD(+)</name>
        <dbReference type="ChEBI" id="CHEBI:57540"/>
    </ligand>
</feature>
<dbReference type="GO" id="GO:0003979">
    <property type="term" value="F:UDP-glucose 6-dehydrogenase activity"/>
    <property type="evidence" value="ECO:0007669"/>
    <property type="project" value="UniProtKB-EC"/>
</dbReference>
<feature type="binding site" evidence="11">
    <location>
        <position position="30"/>
    </location>
    <ligand>
        <name>NAD(+)</name>
        <dbReference type="ChEBI" id="CHEBI:57540"/>
    </ligand>
</feature>
<keyword evidence="14" id="KW-1185">Reference proteome</keyword>
<dbReference type="AlphaFoldDB" id="A0A1I2CDS4"/>
<protein>
    <recommendedName>
        <fullName evidence="4 8">UDP-glucose 6-dehydrogenase</fullName>
        <ecNumber evidence="3 8">1.1.1.22</ecNumber>
    </recommendedName>
</protein>
<feature type="active site" description="Nucleophile" evidence="9">
    <location>
        <position position="261"/>
    </location>
</feature>
<dbReference type="InterPro" id="IPR028357">
    <property type="entry name" value="UDPglc_DH_bac"/>
</dbReference>
<dbReference type="InterPro" id="IPR014027">
    <property type="entry name" value="UDP-Glc/GDP-Man_DH_C"/>
</dbReference>
<dbReference type="GO" id="GO:0000271">
    <property type="term" value="P:polysaccharide biosynthetic process"/>
    <property type="evidence" value="ECO:0007669"/>
    <property type="project" value="InterPro"/>
</dbReference>
<dbReference type="PIRSF" id="PIRSF000124">
    <property type="entry name" value="UDPglc_GDPman_dh"/>
    <property type="match status" value="1"/>
</dbReference>
<dbReference type="SUPFAM" id="SSF48179">
    <property type="entry name" value="6-phosphogluconate dehydrogenase C-terminal domain-like"/>
    <property type="match status" value="1"/>
</dbReference>
<comment type="catalytic activity">
    <reaction evidence="7 8">
        <text>UDP-alpha-D-glucose + 2 NAD(+) + H2O = UDP-alpha-D-glucuronate + 2 NADH + 3 H(+)</text>
        <dbReference type="Rhea" id="RHEA:23596"/>
        <dbReference type="ChEBI" id="CHEBI:15377"/>
        <dbReference type="ChEBI" id="CHEBI:15378"/>
        <dbReference type="ChEBI" id="CHEBI:57540"/>
        <dbReference type="ChEBI" id="CHEBI:57945"/>
        <dbReference type="ChEBI" id="CHEBI:58052"/>
        <dbReference type="ChEBI" id="CHEBI:58885"/>
        <dbReference type="EC" id="1.1.1.22"/>
    </reaction>
</comment>
<dbReference type="RefSeq" id="WP_096326721.1">
    <property type="nucleotide sequence ID" value="NZ_FOMX01000017.1"/>
</dbReference>
<reference evidence="14" key="1">
    <citation type="submission" date="2016-10" db="EMBL/GenBank/DDBJ databases">
        <authorList>
            <person name="Varghese N."/>
            <person name="Submissions S."/>
        </authorList>
    </citation>
    <scope>NUCLEOTIDE SEQUENCE [LARGE SCALE GENOMIC DNA]</scope>
    <source>
        <strain evidence="14">ATCC 25963</strain>
    </source>
</reference>
<dbReference type="SMART" id="SM00984">
    <property type="entry name" value="UDPG_MGDP_dh_C"/>
    <property type="match status" value="1"/>
</dbReference>
<dbReference type="PANTHER" id="PTHR43750">
    <property type="entry name" value="UDP-GLUCOSE 6-DEHYDROGENASE TUAD"/>
    <property type="match status" value="1"/>
</dbReference>
<organism evidence="13 14">
    <name type="scientific">Nannocystis exedens</name>
    <dbReference type="NCBI Taxonomy" id="54"/>
    <lineage>
        <taxon>Bacteria</taxon>
        <taxon>Pseudomonadati</taxon>
        <taxon>Myxococcota</taxon>
        <taxon>Polyangia</taxon>
        <taxon>Nannocystales</taxon>
        <taxon>Nannocystaceae</taxon>
        <taxon>Nannocystis</taxon>
    </lineage>
</organism>
<feature type="binding site" evidence="10">
    <location>
        <position position="258"/>
    </location>
    <ligand>
        <name>substrate</name>
    </ligand>
</feature>
<dbReference type="InterPro" id="IPR008927">
    <property type="entry name" value="6-PGluconate_DH-like_C_sf"/>
</dbReference>
<comment type="pathway">
    <text evidence="1">Nucleotide-sugar biosynthesis; UDP-alpha-D-glucuronate biosynthesis; UDP-alpha-D-glucuronate from UDP-alpha-D-glucose: step 1/1.</text>
</comment>
<evidence type="ECO:0000256" key="6">
    <source>
        <dbReference type="ARBA" id="ARBA00023027"/>
    </source>
</evidence>
<dbReference type="Pfam" id="PF03721">
    <property type="entry name" value="UDPG_MGDP_dh_N"/>
    <property type="match status" value="1"/>
</dbReference>
<feature type="binding site" evidence="10">
    <location>
        <begin position="150"/>
        <end position="153"/>
    </location>
    <ligand>
        <name>substrate</name>
    </ligand>
</feature>
<feature type="binding site" evidence="11">
    <location>
        <position position="86"/>
    </location>
    <ligand>
        <name>NAD(+)</name>
        <dbReference type="ChEBI" id="CHEBI:57540"/>
    </ligand>
</feature>
<accession>A0A1I2CDS4</accession>
<dbReference type="NCBIfam" id="TIGR03026">
    <property type="entry name" value="NDP-sugDHase"/>
    <property type="match status" value="1"/>
</dbReference>
<comment type="similarity">
    <text evidence="2 8">Belongs to the UDP-glucose/GDP-mannose dehydrogenase family.</text>
</comment>
<feature type="binding site" evidence="10">
    <location>
        <begin position="250"/>
        <end position="254"/>
    </location>
    <ligand>
        <name>substrate</name>
    </ligand>
</feature>
<dbReference type="Pfam" id="PF03720">
    <property type="entry name" value="UDPG_MGDP_dh_C"/>
    <property type="match status" value="1"/>
</dbReference>
<name>A0A1I2CDS4_9BACT</name>